<feature type="domain" description="Cadherin" evidence="14">
    <location>
        <begin position="235"/>
        <end position="342"/>
    </location>
</feature>
<keyword evidence="5" id="KW-0677">Repeat</keyword>
<proteinExistence type="predicted"/>
<feature type="region of interest" description="Disordered" evidence="12">
    <location>
        <begin position="810"/>
        <end position="864"/>
    </location>
</feature>
<dbReference type="Proteomes" id="UP000193380">
    <property type="component" value="Unassembled WGS sequence"/>
</dbReference>
<evidence type="ECO:0000256" key="13">
    <source>
        <dbReference type="SAM" id="SignalP"/>
    </source>
</evidence>
<dbReference type="GO" id="GO:0007156">
    <property type="term" value="P:homophilic cell adhesion via plasma membrane adhesion molecules"/>
    <property type="evidence" value="ECO:0007669"/>
    <property type="project" value="InterPro"/>
</dbReference>
<evidence type="ECO:0000256" key="8">
    <source>
        <dbReference type="ARBA" id="ARBA00022989"/>
    </source>
</evidence>
<dbReference type="InterPro" id="IPR002126">
    <property type="entry name" value="Cadherin-like_dom"/>
</dbReference>
<keyword evidence="10" id="KW-0325">Glycoprotein</keyword>
<feature type="domain" description="Cadherin" evidence="14">
    <location>
        <begin position="17"/>
        <end position="123"/>
    </location>
</feature>
<feature type="compositionally biased region" description="Polar residues" evidence="12">
    <location>
        <begin position="987"/>
        <end position="997"/>
    </location>
</feature>
<keyword evidence="8" id="KW-1133">Transmembrane helix</keyword>
<keyword evidence="2" id="KW-1003">Cell membrane</keyword>
<feature type="signal peptide" evidence="13">
    <location>
        <begin position="1"/>
        <end position="17"/>
    </location>
</feature>
<dbReference type="FunFam" id="2.60.40.60:FF:000042">
    <property type="entry name" value="protocadherin-19 isoform X1"/>
    <property type="match status" value="1"/>
</dbReference>
<dbReference type="FunFam" id="2.60.40.60:FF:000002">
    <property type="entry name" value="Protocadherin alpha 2"/>
    <property type="match status" value="1"/>
</dbReference>
<evidence type="ECO:0000256" key="1">
    <source>
        <dbReference type="ARBA" id="ARBA00004251"/>
    </source>
</evidence>
<keyword evidence="4 13" id="KW-0732">Signal</keyword>
<feature type="compositionally biased region" description="Polar residues" evidence="12">
    <location>
        <begin position="1053"/>
        <end position="1062"/>
    </location>
</feature>
<evidence type="ECO:0000256" key="2">
    <source>
        <dbReference type="ARBA" id="ARBA00022475"/>
    </source>
</evidence>
<keyword evidence="6 11" id="KW-0106">Calcium</keyword>
<dbReference type="SUPFAM" id="SSF49313">
    <property type="entry name" value="Cadherin-like"/>
    <property type="match status" value="6"/>
</dbReference>
<keyword evidence="7" id="KW-0130">Cell adhesion</keyword>
<evidence type="ECO:0000313" key="16">
    <source>
        <dbReference type="Proteomes" id="UP000193380"/>
    </source>
</evidence>
<name>A0A060VVL0_ONCMY</name>
<evidence type="ECO:0000256" key="7">
    <source>
        <dbReference type="ARBA" id="ARBA00022889"/>
    </source>
</evidence>
<dbReference type="PANTHER" id="PTHR24028">
    <property type="entry name" value="CADHERIN-87A"/>
    <property type="match status" value="1"/>
</dbReference>
<dbReference type="FunFam" id="2.60.40.60:FF:000233">
    <property type="entry name" value="Protocadherin gamma-A3 isoform 1"/>
    <property type="match status" value="1"/>
</dbReference>
<dbReference type="FunFam" id="2.60.40.60:FF:000007">
    <property type="entry name" value="Protocadherin alpha 2"/>
    <property type="match status" value="1"/>
</dbReference>
<dbReference type="PANTHER" id="PTHR24028:SF41">
    <property type="entry name" value="PROTOCADHERIN-17"/>
    <property type="match status" value="1"/>
</dbReference>
<dbReference type="AlphaFoldDB" id="A0A060VVL0"/>
<dbReference type="GO" id="GO:0009653">
    <property type="term" value="P:anatomical structure morphogenesis"/>
    <property type="evidence" value="ECO:0007669"/>
    <property type="project" value="UniProtKB-ARBA"/>
</dbReference>
<dbReference type="Pfam" id="PF00028">
    <property type="entry name" value="Cadherin"/>
    <property type="match status" value="5"/>
</dbReference>
<evidence type="ECO:0000256" key="6">
    <source>
        <dbReference type="ARBA" id="ARBA00022837"/>
    </source>
</evidence>
<dbReference type="InterPro" id="IPR050174">
    <property type="entry name" value="Protocadherin/Cadherin-CA"/>
</dbReference>
<feature type="compositionally biased region" description="Basic and acidic residues" evidence="12">
    <location>
        <begin position="834"/>
        <end position="849"/>
    </location>
</feature>
<dbReference type="GO" id="GO:0005886">
    <property type="term" value="C:plasma membrane"/>
    <property type="evidence" value="ECO:0007669"/>
    <property type="project" value="UniProtKB-SubCell"/>
</dbReference>
<dbReference type="InterPro" id="IPR013164">
    <property type="entry name" value="Cadherin_N"/>
</dbReference>
<dbReference type="PRINTS" id="PR00205">
    <property type="entry name" value="CADHERIN"/>
</dbReference>
<dbReference type="PROSITE" id="PS00232">
    <property type="entry name" value="CADHERIN_1"/>
    <property type="match status" value="3"/>
</dbReference>
<evidence type="ECO:0000256" key="11">
    <source>
        <dbReference type="PROSITE-ProRule" id="PRU00043"/>
    </source>
</evidence>
<dbReference type="PaxDb" id="8022-A0A060VVL0"/>
<evidence type="ECO:0000259" key="14">
    <source>
        <dbReference type="PROSITE" id="PS50268"/>
    </source>
</evidence>
<evidence type="ECO:0000256" key="4">
    <source>
        <dbReference type="ARBA" id="ARBA00022729"/>
    </source>
</evidence>
<dbReference type="Gene3D" id="2.60.40.60">
    <property type="entry name" value="Cadherins"/>
    <property type="match status" value="6"/>
</dbReference>
<dbReference type="FunFam" id="2.60.40.60:FF:000001">
    <property type="entry name" value="Protocadherin alpha 2"/>
    <property type="match status" value="1"/>
</dbReference>
<feature type="domain" description="Cadherin" evidence="14">
    <location>
        <begin position="564"/>
        <end position="657"/>
    </location>
</feature>
<dbReference type="CDD" id="cd11304">
    <property type="entry name" value="Cadherin_repeat"/>
    <property type="match status" value="6"/>
</dbReference>
<dbReference type="STRING" id="8022.A0A060VVL0"/>
<gene>
    <name evidence="15" type="ORF">GSONMT00067775001</name>
</gene>
<evidence type="ECO:0000256" key="5">
    <source>
        <dbReference type="ARBA" id="ARBA00022737"/>
    </source>
</evidence>
<dbReference type="InterPro" id="IPR020894">
    <property type="entry name" value="Cadherin_CS"/>
</dbReference>
<feature type="domain" description="Cadherin" evidence="14">
    <location>
        <begin position="124"/>
        <end position="234"/>
    </location>
</feature>
<feature type="domain" description="Cadherin" evidence="14">
    <location>
        <begin position="449"/>
        <end position="558"/>
    </location>
</feature>
<evidence type="ECO:0000256" key="12">
    <source>
        <dbReference type="SAM" id="MobiDB-lite"/>
    </source>
</evidence>
<dbReference type="InterPro" id="IPR015919">
    <property type="entry name" value="Cadherin-like_sf"/>
</dbReference>
<feature type="compositionally biased region" description="Polar residues" evidence="12">
    <location>
        <begin position="810"/>
        <end position="833"/>
    </location>
</feature>
<feature type="chain" id="PRO_5001589272" description="Cadherin domain-containing protein" evidence="13">
    <location>
        <begin position="18"/>
        <end position="1089"/>
    </location>
</feature>
<organism evidence="15 16">
    <name type="scientific">Oncorhynchus mykiss</name>
    <name type="common">Rainbow trout</name>
    <name type="synonym">Salmo gairdneri</name>
    <dbReference type="NCBI Taxonomy" id="8022"/>
    <lineage>
        <taxon>Eukaryota</taxon>
        <taxon>Metazoa</taxon>
        <taxon>Chordata</taxon>
        <taxon>Craniata</taxon>
        <taxon>Vertebrata</taxon>
        <taxon>Euteleostomi</taxon>
        <taxon>Actinopterygii</taxon>
        <taxon>Neopterygii</taxon>
        <taxon>Teleostei</taxon>
        <taxon>Protacanthopterygii</taxon>
        <taxon>Salmoniformes</taxon>
        <taxon>Salmonidae</taxon>
        <taxon>Salmoninae</taxon>
        <taxon>Oncorhynchus</taxon>
    </lineage>
</organism>
<reference evidence="15" key="1">
    <citation type="journal article" date="2014" name="Nat. Commun.">
        <title>The rainbow trout genome provides novel insights into evolution after whole-genome duplication in vertebrates.</title>
        <authorList>
            <person name="Berthelot C."/>
            <person name="Brunet F."/>
            <person name="Chalopin D."/>
            <person name="Juanchich A."/>
            <person name="Bernard M."/>
            <person name="Noel B."/>
            <person name="Bento P."/>
            <person name="Da Silva C."/>
            <person name="Labadie K."/>
            <person name="Alberti A."/>
            <person name="Aury J.M."/>
            <person name="Louis A."/>
            <person name="Dehais P."/>
            <person name="Bardou P."/>
            <person name="Montfort J."/>
            <person name="Klopp C."/>
            <person name="Cabau C."/>
            <person name="Gaspin C."/>
            <person name="Thorgaard G.H."/>
            <person name="Boussaha M."/>
            <person name="Quillet E."/>
            <person name="Guyomard R."/>
            <person name="Galiana D."/>
            <person name="Bobe J."/>
            <person name="Volff J.N."/>
            <person name="Genet C."/>
            <person name="Wincker P."/>
            <person name="Jaillon O."/>
            <person name="Roest Crollius H."/>
            <person name="Guiguen Y."/>
        </authorList>
    </citation>
    <scope>NUCLEOTIDE SEQUENCE [LARGE SCALE GENOMIC DNA]</scope>
</reference>
<evidence type="ECO:0000313" key="15">
    <source>
        <dbReference type="EMBL" id="CDQ57014.1"/>
    </source>
</evidence>
<feature type="region of interest" description="Disordered" evidence="12">
    <location>
        <begin position="986"/>
        <end position="1062"/>
    </location>
</feature>
<protein>
    <recommendedName>
        <fullName evidence="14">Cadherin domain-containing protein</fullName>
    </recommendedName>
</protein>
<reference evidence="15" key="2">
    <citation type="submission" date="2014-03" db="EMBL/GenBank/DDBJ databases">
        <authorList>
            <person name="Genoscope - CEA"/>
        </authorList>
    </citation>
    <scope>NUCLEOTIDE SEQUENCE</scope>
</reference>
<feature type="domain" description="Cadherin" evidence="14">
    <location>
        <begin position="344"/>
        <end position="448"/>
    </location>
</feature>
<keyword evidence="3" id="KW-0812">Transmembrane</keyword>
<dbReference type="EMBL" id="FR904278">
    <property type="protein sequence ID" value="CDQ57014.1"/>
    <property type="molecule type" value="Genomic_DNA"/>
</dbReference>
<sequence length="1089" mass="119073">MRLPVIFFLLFWAKARTLKNLNYSVPEEQGPGTVIGNIAKDAGFGPVERGEKSNFRVLENSAPHLIDVDPESGLLFTKQRIDRETLCRRNPKCQLSMEVFANDKEICMIKIDVVDINDNSPGFPSDHINIDISENAAAGTRFPLTIAHDSDSGGNGIKTYQVTRDDYNTFSLDLKLRGEGTIYPELVVQRPLDREDQSHHTLLLTAIDGGEYPRSGSMQINVRVTDSNDNSPVFDKPAYVLELPENSPPGKMLIDLNATDQDEGSNGQVVYSFSGYASDRVQELFSIDPNTGVIKIQGEIDYEENPTIEFDVQAKDLGPNPIPGHCKISVKVLDKNDNWPVISFVSVRQGAISEAAPPESVIALVRVTDKDSGRNGQLQCRVLGNVPFRLQENNDNFYTLLTDRPLDRELKDEYNVTIVARDNGIPSLNYTKSFTVKILDENDNAPRFTKTIYVLQVPENNIPGEYLGSVLAHDPDIGRNGTVSYSISPSHIGDVSVYTYVSVNPTNGAIYASRSFNYEQTKFFEFNVQAKDAGSPHMESSATVRVSVLDVNDNLPVIVLPLLLNDTVEIMIPRNVGLGYIVTTVRAVDHDFGESGRLTYEISEGNEEHLFEMDPVAGEVRTAHAVWEDVAPAVELVVKVTDHGKPPLSAVAKLIIKASTGAIAGGESGASGEQQHWDLSLPLIVTLCIISVLLLAVMTAIAVKSKHQDKEAGNYKCRMAEYSNSNPPVGKGKKKRINKNEIMLVQSEMEERDSVSRMNTTSPLPLTLPRSEVMYLKTTSNSLTVPRAGCHSSFAGLTTESPMNRMSVIQTDNFPSEPNYTSNRQPFAQSSTFKDAERASLRDSGHGDSDQADSDQDTNKGSHCDTSAREAIKMKATAVNGQPLEQGQGRSVHCTDECRALGHSDRCWMPKLRVGSQADSADNRTNLFIPVGMEAMVETEIYGSLNRSAARKTLSTFGKEQRDSIILVANVKPYLKSQRGLSPLLQECSSVSSSPTKGDTPLDSPTKGPREEVGRVGEGGSDSSAYGPPDGQCSPPHTELEDPSYLSCDLSPKSLSNSLTHSSGIRSGIISQECGGMECVNLDQRDSGN</sequence>
<evidence type="ECO:0000256" key="10">
    <source>
        <dbReference type="ARBA" id="ARBA00023180"/>
    </source>
</evidence>
<dbReference type="Pfam" id="PF08266">
    <property type="entry name" value="Cadherin_2"/>
    <property type="match status" value="1"/>
</dbReference>
<accession>A0A060VVL0</accession>
<dbReference type="PROSITE" id="PS50268">
    <property type="entry name" value="CADHERIN_2"/>
    <property type="match status" value="6"/>
</dbReference>
<evidence type="ECO:0000256" key="9">
    <source>
        <dbReference type="ARBA" id="ARBA00023136"/>
    </source>
</evidence>
<evidence type="ECO:0000256" key="3">
    <source>
        <dbReference type="ARBA" id="ARBA00022692"/>
    </source>
</evidence>
<dbReference type="SMART" id="SM00112">
    <property type="entry name" value="CA"/>
    <property type="match status" value="6"/>
</dbReference>
<keyword evidence="9" id="KW-0472">Membrane</keyword>
<dbReference type="GO" id="GO:0005509">
    <property type="term" value="F:calcium ion binding"/>
    <property type="evidence" value="ECO:0007669"/>
    <property type="project" value="UniProtKB-UniRule"/>
</dbReference>
<comment type="subcellular location">
    <subcellularLocation>
        <location evidence="1">Cell membrane</location>
        <topology evidence="1">Single-pass type I membrane protein</topology>
    </subcellularLocation>
</comment>